<evidence type="ECO:0000259" key="11">
    <source>
        <dbReference type="PROSITE" id="PS50893"/>
    </source>
</evidence>
<dbReference type="InterPro" id="IPR025302">
    <property type="entry name" value="DrrA1/2-like_C"/>
</dbReference>
<comment type="subcellular location">
    <subcellularLocation>
        <location evidence="1">Cell membrane</location>
        <topology evidence="1">Peripheral membrane protein</topology>
        <orientation evidence="1">Cytoplasmic side</orientation>
    </subcellularLocation>
</comment>
<evidence type="ECO:0000256" key="9">
    <source>
        <dbReference type="ARBA" id="ARBA00049985"/>
    </source>
</evidence>
<keyword evidence="6" id="KW-1278">Translocase</keyword>
<dbReference type="InterPro" id="IPR005894">
    <property type="entry name" value="DrrA"/>
</dbReference>
<dbReference type="PROSITE" id="PS50893">
    <property type="entry name" value="ABC_TRANSPORTER_2"/>
    <property type="match status" value="1"/>
</dbReference>
<dbReference type="Pfam" id="PF13732">
    <property type="entry name" value="DrrA1-3_C"/>
    <property type="match status" value="1"/>
</dbReference>
<keyword evidence="3" id="KW-1003">Cell membrane</keyword>
<dbReference type="Proteomes" id="UP001596455">
    <property type="component" value="Unassembled WGS sequence"/>
</dbReference>
<reference evidence="13" key="1">
    <citation type="journal article" date="2019" name="Int. J. Syst. Evol. Microbiol.">
        <title>The Global Catalogue of Microorganisms (GCM) 10K type strain sequencing project: providing services to taxonomists for standard genome sequencing and annotation.</title>
        <authorList>
            <consortium name="The Broad Institute Genomics Platform"/>
            <consortium name="The Broad Institute Genome Sequencing Center for Infectious Disease"/>
            <person name="Wu L."/>
            <person name="Ma J."/>
        </authorList>
    </citation>
    <scope>NUCLEOTIDE SEQUENCE [LARGE SCALE GENOMIC DNA]</scope>
    <source>
        <strain evidence="13">JCM 1490</strain>
    </source>
</reference>
<gene>
    <name evidence="12" type="ORF">ACFQQL_10280</name>
</gene>
<dbReference type="RefSeq" id="WP_382393982.1">
    <property type="nucleotide sequence ID" value="NZ_JBHTCQ010000002.1"/>
</dbReference>
<dbReference type="GO" id="GO:0005524">
    <property type="term" value="F:ATP binding"/>
    <property type="evidence" value="ECO:0007669"/>
    <property type="project" value="UniProtKB-KW"/>
</dbReference>
<keyword evidence="5 12" id="KW-0067">ATP-binding</keyword>
<evidence type="ECO:0000256" key="3">
    <source>
        <dbReference type="ARBA" id="ARBA00022475"/>
    </source>
</evidence>
<evidence type="ECO:0000256" key="1">
    <source>
        <dbReference type="ARBA" id="ARBA00004413"/>
    </source>
</evidence>
<keyword evidence="2" id="KW-0813">Transport</keyword>
<comment type="caution">
    <text evidence="12">The sequence shown here is derived from an EMBL/GenBank/DDBJ whole genome shotgun (WGS) entry which is preliminary data.</text>
</comment>
<dbReference type="EMBL" id="JBHTCQ010000002">
    <property type="protein sequence ID" value="MFC7405493.1"/>
    <property type="molecule type" value="Genomic_DNA"/>
</dbReference>
<feature type="region of interest" description="Disordered" evidence="10">
    <location>
        <begin position="310"/>
        <end position="352"/>
    </location>
</feature>
<dbReference type="SUPFAM" id="SSF52540">
    <property type="entry name" value="P-loop containing nucleoside triphosphate hydrolases"/>
    <property type="match status" value="1"/>
</dbReference>
<name>A0ABW2QAK3_9MICO</name>
<feature type="compositionally biased region" description="Low complexity" evidence="10">
    <location>
        <begin position="341"/>
        <end position="352"/>
    </location>
</feature>
<feature type="domain" description="ABC transporter" evidence="11">
    <location>
        <begin position="5"/>
        <end position="235"/>
    </location>
</feature>
<evidence type="ECO:0000256" key="4">
    <source>
        <dbReference type="ARBA" id="ARBA00022741"/>
    </source>
</evidence>
<dbReference type="Gene3D" id="3.40.50.300">
    <property type="entry name" value="P-loop containing nucleotide triphosphate hydrolases"/>
    <property type="match status" value="1"/>
</dbReference>
<dbReference type="SMART" id="SM00382">
    <property type="entry name" value="AAA"/>
    <property type="match status" value="1"/>
</dbReference>
<dbReference type="PANTHER" id="PTHR42711">
    <property type="entry name" value="ABC TRANSPORTER ATP-BINDING PROTEIN"/>
    <property type="match status" value="1"/>
</dbReference>
<dbReference type="PANTHER" id="PTHR42711:SF19">
    <property type="entry name" value="DOXORUBICIN RESISTANCE ATP-BINDING PROTEIN DRRA"/>
    <property type="match status" value="1"/>
</dbReference>
<keyword evidence="4" id="KW-0547">Nucleotide-binding</keyword>
<evidence type="ECO:0000256" key="8">
    <source>
        <dbReference type="ARBA" id="ARBA00023251"/>
    </source>
</evidence>
<keyword evidence="13" id="KW-1185">Reference proteome</keyword>
<organism evidence="12 13">
    <name type="scientific">Georgenia alba</name>
    <dbReference type="NCBI Taxonomy" id="2233858"/>
    <lineage>
        <taxon>Bacteria</taxon>
        <taxon>Bacillati</taxon>
        <taxon>Actinomycetota</taxon>
        <taxon>Actinomycetes</taxon>
        <taxon>Micrococcales</taxon>
        <taxon>Bogoriellaceae</taxon>
        <taxon>Georgenia</taxon>
    </lineage>
</organism>
<keyword evidence="8" id="KW-0046">Antibiotic resistance</keyword>
<evidence type="ECO:0000313" key="13">
    <source>
        <dbReference type="Proteomes" id="UP001596455"/>
    </source>
</evidence>
<sequence>MPAAIEAFGLVKHFGETRAVDGVDLTIAAGSVFGLLGPNGAGKTTVVRMLATLLRPDAGEAHVLGHDIVTDADAVRSAVGLTGQYASVDEDLTGAENLFLIARLYGFPSPAARARAADLLGAFDLTDAAGKQVKNYSGGMRRRLDLAASLVRSPRVLFLDEPTTGLDPRSRNQVWDIVRLLAREGATILLTTQYLDEADQLADRIAVIDHGKVIAEGTAPQLKASVGSGTVTLRVAEPAQRDEAARIVGEVLGGTVTPAAEPTSLDAQVPEGNEAAAADVLPALRAAGITVPEFSLGQPSLDEVFLALTGERPDTADAENGEEGDRGGTDGRGEPEHAGHHTAAAAEVGEDR</sequence>
<evidence type="ECO:0000256" key="10">
    <source>
        <dbReference type="SAM" id="MobiDB-lite"/>
    </source>
</evidence>
<evidence type="ECO:0000256" key="6">
    <source>
        <dbReference type="ARBA" id="ARBA00022967"/>
    </source>
</evidence>
<dbReference type="InterPro" id="IPR027417">
    <property type="entry name" value="P-loop_NTPase"/>
</dbReference>
<evidence type="ECO:0000256" key="5">
    <source>
        <dbReference type="ARBA" id="ARBA00022840"/>
    </source>
</evidence>
<proteinExistence type="inferred from homology"/>
<dbReference type="InterPro" id="IPR003439">
    <property type="entry name" value="ABC_transporter-like_ATP-bd"/>
</dbReference>
<dbReference type="PROSITE" id="PS00211">
    <property type="entry name" value="ABC_TRANSPORTER_1"/>
    <property type="match status" value="1"/>
</dbReference>
<dbReference type="InterPro" id="IPR017871">
    <property type="entry name" value="ABC_transporter-like_CS"/>
</dbReference>
<evidence type="ECO:0000313" key="12">
    <source>
        <dbReference type="EMBL" id="MFC7405493.1"/>
    </source>
</evidence>
<protein>
    <submittedName>
        <fullName evidence="12">ATP-binding cassette domain-containing protein</fullName>
    </submittedName>
</protein>
<comment type="similarity">
    <text evidence="9">Belongs to the ABC transporter superfamily. Drug exporter-1 (DrugE1) (TC 3.A.1.105) family.</text>
</comment>
<dbReference type="NCBIfam" id="TIGR01188">
    <property type="entry name" value="drrA"/>
    <property type="match status" value="1"/>
</dbReference>
<feature type="compositionally biased region" description="Basic and acidic residues" evidence="10">
    <location>
        <begin position="323"/>
        <end position="339"/>
    </location>
</feature>
<accession>A0ABW2QAK3</accession>
<dbReference type="InterPro" id="IPR050763">
    <property type="entry name" value="ABC_transporter_ATP-binding"/>
</dbReference>
<keyword evidence="7" id="KW-0472">Membrane</keyword>
<dbReference type="InterPro" id="IPR003593">
    <property type="entry name" value="AAA+_ATPase"/>
</dbReference>
<evidence type="ECO:0000256" key="2">
    <source>
        <dbReference type="ARBA" id="ARBA00022448"/>
    </source>
</evidence>
<dbReference type="Pfam" id="PF00005">
    <property type="entry name" value="ABC_tran"/>
    <property type="match status" value="1"/>
</dbReference>
<evidence type="ECO:0000256" key="7">
    <source>
        <dbReference type="ARBA" id="ARBA00023136"/>
    </source>
</evidence>